<sequence>MLDAKAEVSLSKFMTRMLRHAPEQYGLIVDPEDGSCLLEELLDVIT</sequence>
<dbReference type="Gene3D" id="1.10.10.970">
    <property type="entry name" value="RNA 2'-phosphotransferase, Tpt1/KptA family, N-terminal domain"/>
    <property type="match status" value="1"/>
</dbReference>
<dbReference type="GO" id="GO:0016740">
    <property type="term" value="F:transferase activity"/>
    <property type="evidence" value="ECO:0007669"/>
    <property type="project" value="UniProtKB-KW"/>
</dbReference>
<name>A0A1G9A296_9BACL</name>
<dbReference type="Proteomes" id="UP000199050">
    <property type="component" value="Unassembled WGS sequence"/>
</dbReference>
<accession>A0A1G9A296</accession>
<dbReference type="InterPro" id="IPR042080">
    <property type="entry name" value="RNA_2'-PTrans_N"/>
</dbReference>
<keyword evidence="1" id="KW-0808">Transferase</keyword>
<reference evidence="2" key="1">
    <citation type="submission" date="2016-10" db="EMBL/GenBank/DDBJ databases">
        <authorList>
            <person name="Varghese N."/>
            <person name="Submissions S."/>
        </authorList>
    </citation>
    <scope>NUCLEOTIDE SEQUENCE [LARGE SCALE GENOMIC DNA]</scope>
    <source>
        <strain evidence="2">CGMCC 1.11012</strain>
    </source>
</reference>
<dbReference type="STRING" id="1174501.SAMN05216192_1358"/>
<gene>
    <name evidence="1" type="ORF">SAMN05216192_1358</name>
</gene>
<protein>
    <submittedName>
        <fullName evidence="1">Putative RNA 2'-phosphotransferase</fullName>
    </submittedName>
</protein>
<evidence type="ECO:0000313" key="1">
    <source>
        <dbReference type="EMBL" id="SDK21367.1"/>
    </source>
</evidence>
<keyword evidence="2" id="KW-1185">Reference proteome</keyword>
<dbReference type="RefSeq" id="WP_208607217.1">
    <property type="nucleotide sequence ID" value="NZ_CBCSKY010000039.1"/>
</dbReference>
<dbReference type="EMBL" id="FNDX01000035">
    <property type="protein sequence ID" value="SDK21367.1"/>
    <property type="molecule type" value="Genomic_DNA"/>
</dbReference>
<evidence type="ECO:0000313" key="2">
    <source>
        <dbReference type="Proteomes" id="UP000199050"/>
    </source>
</evidence>
<proteinExistence type="predicted"/>
<organism evidence="1 2">
    <name type="scientific">Paenibacillus typhae</name>
    <dbReference type="NCBI Taxonomy" id="1174501"/>
    <lineage>
        <taxon>Bacteria</taxon>
        <taxon>Bacillati</taxon>
        <taxon>Bacillota</taxon>
        <taxon>Bacilli</taxon>
        <taxon>Bacillales</taxon>
        <taxon>Paenibacillaceae</taxon>
        <taxon>Paenibacillus</taxon>
    </lineage>
</organism>
<dbReference type="SUPFAM" id="SSF56399">
    <property type="entry name" value="ADP-ribosylation"/>
    <property type="match status" value="1"/>
</dbReference>
<dbReference type="AlphaFoldDB" id="A0A1G9A296"/>